<dbReference type="Gene3D" id="3.90.180.10">
    <property type="entry name" value="Medium-chain alcohol dehydrogenases, catalytic domain"/>
    <property type="match status" value="1"/>
</dbReference>
<proteinExistence type="inferred from homology"/>
<dbReference type="RefSeq" id="WP_005182913.1">
    <property type="nucleotide sequence ID" value="NZ_BAED01000014.1"/>
</dbReference>
<name>G7GKS5_9ACTN</name>
<dbReference type="PANTHER" id="PTHR43401:SF2">
    <property type="entry name" value="L-THREONINE 3-DEHYDROGENASE"/>
    <property type="match status" value="1"/>
</dbReference>
<dbReference type="InterPro" id="IPR036291">
    <property type="entry name" value="NAD(P)-bd_dom_sf"/>
</dbReference>
<dbReference type="PROSITE" id="PS00059">
    <property type="entry name" value="ADH_ZINC"/>
    <property type="match status" value="1"/>
</dbReference>
<dbReference type="eggNOG" id="COG1063">
    <property type="taxonomic scope" value="Bacteria"/>
</dbReference>
<comment type="caution">
    <text evidence="7">The sequence shown here is derived from an EMBL/GenBank/DDBJ whole genome shotgun (WGS) entry which is preliminary data.</text>
</comment>
<dbReference type="PANTHER" id="PTHR43401">
    <property type="entry name" value="L-THREONINE 3-DEHYDROGENASE"/>
    <property type="match status" value="1"/>
</dbReference>
<dbReference type="InterPro" id="IPR002328">
    <property type="entry name" value="ADH_Zn_CS"/>
</dbReference>
<evidence type="ECO:0000256" key="4">
    <source>
        <dbReference type="ARBA" id="ARBA00023002"/>
    </source>
</evidence>
<dbReference type="Proteomes" id="UP000006023">
    <property type="component" value="Unassembled WGS sequence"/>
</dbReference>
<evidence type="ECO:0000256" key="2">
    <source>
        <dbReference type="ARBA" id="ARBA00022723"/>
    </source>
</evidence>
<evidence type="ECO:0000256" key="3">
    <source>
        <dbReference type="ARBA" id="ARBA00022833"/>
    </source>
</evidence>
<comment type="cofactor">
    <cofactor evidence="1 5">
        <name>Zn(2+)</name>
        <dbReference type="ChEBI" id="CHEBI:29105"/>
    </cofactor>
</comment>
<organism evidence="7 8">
    <name type="scientific">Gordonia amarae NBRC 15530</name>
    <dbReference type="NCBI Taxonomy" id="1075090"/>
    <lineage>
        <taxon>Bacteria</taxon>
        <taxon>Bacillati</taxon>
        <taxon>Actinomycetota</taxon>
        <taxon>Actinomycetes</taxon>
        <taxon>Mycobacteriales</taxon>
        <taxon>Gordoniaceae</taxon>
        <taxon>Gordonia</taxon>
    </lineage>
</organism>
<dbReference type="EMBL" id="BAED01000014">
    <property type="protein sequence ID" value="GAB04200.1"/>
    <property type="molecule type" value="Genomic_DNA"/>
</dbReference>
<dbReference type="InterPro" id="IPR013149">
    <property type="entry name" value="ADH-like_C"/>
</dbReference>
<protein>
    <submittedName>
        <fullName evidence="7">Putative zinc-containing alcohol dehydrogenase</fullName>
    </submittedName>
</protein>
<dbReference type="InterPro" id="IPR011032">
    <property type="entry name" value="GroES-like_sf"/>
</dbReference>
<dbReference type="InterPro" id="IPR020843">
    <property type="entry name" value="ER"/>
</dbReference>
<evidence type="ECO:0000313" key="8">
    <source>
        <dbReference type="Proteomes" id="UP000006023"/>
    </source>
</evidence>
<gene>
    <name evidence="7" type="ORF">GOAMR_14_00450</name>
</gene>
<dbReference type="SUPFAM" id="SSF50129">
    <property type="entry name" value="GroES-like"/>
    <property type="match status" value="1"/>
</dbReference>
<dbReference type="AlphaFoldDB" id="G7GKS5"/>
<dbReference type="GO" id="GO:0008270">
    <property type="term" value="F:zinc ion binding"/>
    <property type="evidence" value="ECO:0007669"/>
    <property type="project" value="InterPro"/>
</dbReference>
<keyword evidence="4" id="KW-0560">Oxidoreductase</keyword>
<evidence type="ECO:0000256" key="5">
    <source>
        <dbReference type="RuleBase" id="RU361277"/>
    </source>
</evidence>
<dbReference type="InterPro" id="IPR050129">
    <property type="entry name" value="Zn_alcohol_dh"/>
</dbReference>
<evidence type="ECO:0000256" key="1">
    <source>
        <dbReference type="ARBA" id="ARBA00001947"/>
    </source>
</evidence>
<keyword evidence="2 5" id="KW-0479">Metal-binding</keyword>
<feature type="domain" description="Enoyl reductase (ER)" evidence="6">
    <location>
        <begin position="13"/>
        <end position="309"/>
    </location>
</feature>
<comment type="similarity">
    <text evidence="5">Belongs to the zinc-containing alcohol dehydrogenase family.</text>
</comment>
<accession>G7GKS5</accession>
<keyword evidence="8" id="KW-1185">Reference proteome</keyword>
<dbReference type="GO" id="GO:0016491">
    <property type="term" value="F:oxidoreductase activity"/>
    <property type="evidence" value="ECO:0007669"/>
    <property type="project" value="UniProtKB-KW"/>
</dbReference>
<dbReference type="STRING" id="1075090.GOAMR_14_00450"/>
<dbReference type="InterPro" id="IPR013154">
    <property type="entry name" value="ADH-like_N"/>
</dbReference>
<dbReference type="SUPFAM" id="SSF51735">
    <property type="entry name" value="NAD(P)-binding Rossmann-fold domains"/>
    <property type="match status" value="1"/>
</dbReference>
<evidence type="ECO:0000313" key="7">
    <source>
        <dbReference type="EMBL" id="GAB04200.1"/>
    </source>
</evidence>
<dbReference type="Pfam" id="PF00107">
    <property type="entry name" value="ADH_zinc_N"/>
    <property type="match status" value="1"/>
</dbReference>
<dbReference type="Pfam" id="PF08240">
    <property type="entry name" value="ADH_N"/>
    <property type="match status" value="1"/>
</dbReference>
<reference evidence="7 8" key="1">
    <citation type="submission" date="2011-11" db="EMBL/GenBank/DDBJ databases">
        <title>Whole genome shotgun sequence of Gordonia amarae NBRC 15530.</title>
        <authorList>
            <person name="Takarada H."/>
            <person name="Hosoyama A."/>
            <person name="Tsuchikane K."/>
            <person name="Katsumata H."/>
            <person name="Yamazaki S."/>
            <person name="Fujita N."/>
        </authorList>
    </citation>
    <scope>NUCLEOTIDE SEQUENCE [LARGE SCALE GENOMIC DNA]</scope>
    <source>
        <strain evidence="7 8">NBRC 15530</strain>
    </source>
</reference>
<sequence>MTTTEHRHLLVAGPHALTLVAGDAGTDPAEDGVVVDIRYCGICATDTHGYQAAVLPQAVFGHEWTGTVSAVGSQVSHVTVGQRVAVAVGPACGTCSYCVAGHTTHCEAVLAEAMGIADDAPSHGGFATRIRVSGRRVIAVPDSMADVEAALLEPAAVAFHAVRRAEIPFGAIVVVQGAGPIGLLTAQCARNAGASTIIISEPTPKRRESARALGFDTVVAPERLADTLSEATSGRGADVVFECAGVASLLRPTADLVRRGGQLSLVGFPADLSEVSYSDWQIRELTVVVPSRTHTRISSVRSQPLRRSV</sequence>
<dbReference type="Gene3D" id="3.40.50.720">
    <property type="entry name" value="NAD(P)-binding Rossmann-like Domain"/>
    <property type="match status" value="1"/>
</dbReference>
<evidence type="ECO:0000259" key="6">
    <source>
        <dbReference type="SMART" id="SM00829"/>
    </source>
</evidence>
<dbReference type="SMART" id="SM00829">
    <property type="entry name" value="PKS_ER"/>
    <property type="match status" value="1"/>
</dbReference>
<keyword evidence="3 5" id="KW-0862">Zinc</keyword>